<proteinExistence type="predicted"/>
<evidence type="ECO:0000313" key="4">
    <source>
        <dbReference type="Proteomes" id="UP001221898"/>
    </source>
</evidence>
<sequence>MEKQTEQSHNMATAQEDSREQSHNMATAQEDSREQSHNMATAQEDSREQSHNMATAPEDSREQSHNMATAQEDSREQSHNMATAQEDSREQSHNMATAQEDSREQSHNMATAPEDSREQRQNIPRQQQWRVVRRKVINDRVGKTTSNIQENRSKEQAATTSKLPGCQRKEGGGTLLRLREELADAQGKLSAYETRLEVISGRDRDLVKEKMDLRKEMDGVRNKLRESEDRWVRSQRQMHRLKSACESRQRVDQACYMRLYNFVPRVLRIVRGFMQLEESAQSSE</sequence>
<feature type="compositionally biased region" description="Polar residues" evidence="2">
    <location>
        <begin position="143"/>
        <end position="162"/>
    </location>
</feature>
<name>A0AAD7WUE3_9TELE</name>
<protein>
    <submittedName>
        <fullName evidence="3">Uncharacterized protein</fullName>
    </submittedName>
</protein>
<dbReference type="EMBL" id="JAINUG010000031">
    <property type="protein sequence ID" value="KAJ8409380.1"/>
    <property type="molecule type" value="Genomic_DNA"/>
</dbReference>
<evidence type="ECO:0000256" key="1">
    <source>
        <dbReference type="SAM" id="Coils"/>
    </source>
</evidence>
<accession>A0AAD7WUE3</accession>
<feature type="region of interest" description="Disordered" evidence="2">
    <location>
        <begin position="1"/>
        <end position="170"/>
    </location>
</feature>
<dbReference type="Proteomes" id="UP001221898">
    <property type="component" value="Unassembled WGS sequence"/>
</dbReference>
<evidence type="ECO:0000313" key="3">
    <source>
        <dbReference type="EMBL" id="KAJ8409380.1"/>
    </source>
</evidence>
<keyword evidence="4" id="KW-1185">Reference proteome</keyword>
<gene>
    <name evidence="3" type="ORF">AAFF_G00235780</name>
</gene>
<evidence type="ECO:0000256" key="2">
    <source>
        <dbReference type="SAM" id="MobiDB-lite"/>
    </source>
</evidence>
<dbReference type="AlphaFoldDB" id="A0AAD7WUE3"/>
<comment type="caution">
    <text evidence="3">The sequence shown here is derived from an EMBL/GenBank/DDBJ whole genome shotgun (WGS) entry which is preliminary data.</text>
</comment>
<keyword evidence="1" id="KW-0175">Coiled coil</keyword>
<feature type="coiled-coil region" evidence="1">
    <location>
        <begin position="175"/>
        <end position="230"/>
    </location>
</feature>
<reference evidence="3" key="1">
    <citation type="journal article" date="2023" name="Science">
        <title>Genome structures resolve the early diversification of teleost fishes.</title>
        <authorList>
            <person name="Parey E."/>
            <person name="Louis A."/>
            <person name="Montfort J."/>
            <person name="Bouchez O."/>
            <person name="Roques C."/>
            <person name="Iampietro C."/>
            <person name="Lluch J."/>
            <person name="Castinel A."/>
            <person name="Donnadieu C."/>
            <person name="Desvignes T."/>
            <person name="Floi Bucao C."/>
            <person name="Jouanno E."/>
            <person name="Wen M."/>
            <person name="Mejri S."/>
            <person name="Dirks R."/>
            <person name="Jansen H."/>
            <person name="Henkel C."/>
            <person name="Chen W.J."/>
            <person name="Zahm M."/>
            <person name="Cabau C."/>
            <person name="Klopp C."/>
            <person name="Thompson A.W."/>
            <person name="Robinson-Rechavi M."/>
            <person name="Braasch I."/>
            <person name="Lecointre G."/>
            <person name="Bobe J."/>
            <person name="Postlethwait J.H."/>
            <person name="Berthelot C."/>
            <person name="Roest Crollius H."/>
            <person name="Guiguen Y."/>
        </authorList>
    </citation>
    <scope>NUCLEOTIDE SEQUENCE</scope>
    <source>
        <strain evidence="3">NC1722</strain>
    </source>
</reference>
<organism evidence="3 4">
    <name type="scientific">Aldrovandia affinis</name>
    <dbReference type="NCBI Taxonomy" id="143900"/>
    <lineage>
        <taxon>Eukaryota</taxon>
        <taxon>Metazoa</taxon>
        <taxon>Chordata</taxon>
        <taxon>Craniata</taxon>
        <taxon>Vertebrata</taxon>
        <taxon>Euteleostomi</taxon>
        <taxon>Actinopterygii</taxon>
        <taxon>Neopterygii</taxon>
        <taxon>Teleostei</taxon>
        <taxon>Notacanthiformes</taxon>
        <taxon>Halosauridae</taxon>
        <taxon>Aldrovandia</taxon>
    </lineage>
</organism>